<sequence length="391" mass="44638">MANYYEDKLDPFGKKMTIESDTFGEPLSDSVGTLLQDDMFSQDNSEFINENGTSGEYQVCMSLFITGQTKKCLETMFENDLLSEEILSHDKSVYDLYLSACNELTDLQELGVTLKQIIRTTFTGDTKNDIGMNHYKTVSIYEKIEFWDKYFRNSIRTIKIRSDKSSAYVLEVTLKEVIAQSSKHISSMVIANMEPSIITYLQELVRMYIFDIEIGIIGNKKSRKLYDSLCSSVPSLSDILSTNNTVSGQSYEDRLLSQLNNELGSNRIKKHLGKVETAVEPNTTVIPDIQKDRPVSPEKQDGYKNATDSILSYIKQNKFTRKILLNKHIQAIVDRITKMDSSTSGITIAVTILMIARYNRRRISYILRNFGSILKHILPYLLEFIRILTST</sequence>
<gene>
    <name evidence="1" type="ORF">C6P45_002633</name>
</gene>
<accession>A0A9P7B2Y9</accession>
<comment type="caution">
    <text evidence="1">The sequence shown here is derived from an EMBL/GenBank/DDBJ whole genome shotgun (WGS) entry which is preliminary data.</text>
</comment>
<dbReference type="Proteomes" id="UP000750334">
    <property type="component" value="Unassembled WGS sequence"/>
</dbReference>
<reference evidence="1 2" key="1">
    <citation type="submission" date="2020-11" db="EMBL/GenBank/DDBJ databases">
        <title>Kefir isolates.</title>
        <authorList>
            <person name="Marcisauskas S."/>
            <person name="Kim Y."/>
            <person name="Blasche S."/>
        </authorList>
    </citation>
    <scope>NUCLEOTIDE SEQUENCE [LARGE SCALE GENOMIC DNA]</scope>
    <source>
        <strain evidence="1 2">OG2</strain>
    </source>
</reference>
<dbReference type="OrthoDB" id="4068104at2759"/>
<evidence type="ECO:0000313" key="1">
    <source>
        <dbReference type="EMBL" id="KAG0656651.1"/>
    </source>
</evidence>
<name>A0A9P7B2Y9_MAUEX</name>
<evidence type="ECO:0000313" key="2">
    <source>
        <dbReference type="Proteomes" id="UP000750334"/>
    </source>
</evidence>
<dbReference type="EMBL" id="PUHR01000253">
    <property type="protein sequence ID" value="KAG0656651.1"/>
    <property type="molecule type" value="Genomic_DNA"/>
</dbReference>
<organism evidence="1 2">
    <name type="scientific">Maudiozyma exigua</name>
    <name type="common">Yeast</name>
    <name type="synonym">Kazachstania exigua</name>
    <dbReference type="NCBI Taxonomy" id="34358"/>
    <lineage>
        <taxon>Eukaryota</taxon>
        <taxon>Fungi</taxon>
        <taxon>Dikarya</taxon>
        <taxon>Ascomycota</taxon>
        <taxon>Saccharomycotina</taxon>
        <taxon>Saccharomycetes</taxon>
        <taxon>Saccharomycetales</taxon>
        <taxon>Saccharomycetaceae</taxon>
        <taxon>Maudiozyma</taxon>
    </lineage>
</organism>
<dbReference type="AlphaFoldDB" id="A0A9P7B2Y9"/>
<proteinExistence type="predicted"/>
<protein>
    <submittedName>
        <fullName evidence="1">Uncharacterized protein</fullName>
    </submittedName>
</protein>
<keyword evidence="2" id="KW-1185">Reference proteome</keyword>